<comment type="caution">
    <text evidence="4">The sequence shown here is derived from an EMBL/GenBank/DDBJ whole genome shotgun (WGS) entry which is preliminary data.</text>
</comment>
<evidence type="ECO:0000313" key="5">
    <source>
        <dbReference type="Proteomes" id="UP000670947"/>
    </source>
</evidence>
<dbReference type="Gene3D" id="3.30.360.10">
    <property type="entry name" value="Dihydrodipicolinate Reductase, domain 2"/>
    <property type="match status" value="1"/>
</dbReference>
<dbReference type="PANTHER" id="PTHR43818">
    <property type="entry name" value="BCDNA.GH03377"/>
    <property type="match status" value="1"/>
</dbReference>
<protein>
    <submittedName>
        <fullName evidence="4">Gfo/Idh/MocA family oxidoreductase</fullName>
    </submittedName>
</protein>
<gene>
    <name evidence="4" type="ORF">I8J29_10955</name>
</gene>
<evidence type="ECO:0000256" key="1">
    <source>
        <dbReference type="ARBA" id="ARBA00023002"/>
    </source>
</evidence>
<name>A0ABS3W8W4_9BACL</name>
<evidence type="ECO:0000259" key="3">
    <source>
        <dbReference type="Pfam" id="PF22725"/>
    </source>
</evidence>
<keyword evidence="1" id="KW-0560">Oxidoreductase</keyword>
<dbReference type="SUPFAM" id="SSF51735">
    <property type="entry name" value="NAD(P)-binding Rossmann-fold domains"/>
    <property type="match status" value="1"/>
</dbReference>
<dbReference type="Pfam" id="PF22725">
    <property type="entry name" value="GFO_IDH_MocA_C3"/>
    <property type="match status" value="1"/>
</dbReference>
<dbReference type="InterPro" id="IPR050463">
    <property type="entry name" value="Gfo/Idh/MocA_oxidrdct_glycsds"/>
</dbReference>
<sequence>MRFYLIGAGVINRTHAEAIYKLDGEETVEIKVADPNPAALAGFLERFPEAEAFADAEAMLTEPPREDDIVIVGTPPFTHFALSNMALASGRHVLCEKPLVMNRVEAEALLAAAQAHHRLLGCCSVRFLDVPKTEEAKQLLNDGTLGDVYKISFVFRGQRGRPGVEYQPESRWFLDRAKSAGGIVMDWGPYDMAVLNDLLQPQRIEVAAAWTSKPETDIDPTDTVYDIEGHVGAMLKFVREDGTSVWVQYERASCTHGEPYAFVEIEGTKGAVKWSPYFETDRVLLKTDRGGEVESKEREVPYEGPIGYMDHPVHLFRRKVKGLASSAIVNEQAVFNFLQLLAIYESAESGRPVRLGRNVHA</sequence>
<dbReference type="Gene3D" id="3.40.50.720">
    <property type="entry name" value="NAD(P)-binding Rossmann-like Domain"/>
    <property type="match status" value="1"/>
</dbReference>
<dbReference type="InterPro" id="IPR000683">
    <property type="entry name" value="Gfo/Idh/MocA-like_OxRdtase_N"/>
</dbReference>
<evidence type="ECO:0000259" key="2">
    <source>
        <dbReference type="Pfam" id="PF01408"/>
    </source>
</evidence>
<dbReference type="SUPFAM" id="SSF55347">
    <property type="entry name" value="Glyceraldehyde-3-phosphate dehydrogenase-like, C-terminal domain"/>
    <property type="match status" value="1"/>
</dbReference>
<proteinExistence type="predicted"/>
<dbReference type="Proteomes" id="UP000670947">
    <property type="component" value="Unassembled WGS sequence"/>
</dbReference>
<organism evidence="4 5">
    <name type="scientific">Paenibacillus artemisiicola</name>
    <dbReference type="NCBI Taxonomy" id="1172618"/>
    <lineage>
        <taxon>Bacteria</taxon>
        <taxon>Bacillati</taxon>
        <taxon>Bacillota</taxon>
        <taxon>Bacilli</taxon>
        <taxon>Bacillales</taxon>
        <taxon>Paenibacillaceae</taxon>
        <taxon>Paenibacillus</taxon>
    </lineage>
</organism>
<dbReference type="RefSeq" id="WP_208847649.1">
    <property type="nucleotide sequence ID" value="NZ_JAGGDJ010000005.1"/>
</dbReference>
<dbReference type="EMBL" id="JAGGDJ010000005">
    <property type="protein sequence ID" value="MBO7744718.1"/>
    <property type="molecule type" value="Genomic_DNA"/>
</dbReference>
<dbReference type="Pfam" id="PF01408">
    <property type="entry name" value="GFO_IDH_MocA"/>
    <property type="match status" value="1"/>
</dbReference>
<accession>A0ABS3W8W4</accession>
<feature type="domain" description="GFO/IDH/MocA-like oxidoreductase" evidence="3">
    <location>
        <begin position="134"/>
        <end position="272"/>
    </location>
</feature>
<dbReference type="InterPro" id="IPR036291">
    <property type="entry name" value="NAD(P)-bd_dom_sf"/>
</dbReference>
<dbReference type="PANTHER" id="PTHR43818:SF11">
    <property type="entry name" value="BCDNA.GH03377"/>
    <property type="match status" value="1"/>
</dbReference>
<reference evidence="4 5" key="1">
    <citation type="submission" date="2021-03" db="EMBL/GenBank/DDBJ databases">
        <title>Paenibacillus artemisicola MWE-103 whole genome sequence.</title>
        <authorList>
            <person name="Ham Y.J."/>
        </authorList>
    </citation>
    <scope>NUCLEOTIDE SEQUENCE [LARGE SCALE GENOMIC DNA]</scope>
    <source>
        <strain evidence="4 5">MWE-103</strain>
    </source>
</reference>
<dbReference type="InterPro" id="IPR055170">
    <property type="entry name" value="GFO_IDH_MocA-like_dom"/>
</dbReference>
<evidence type="ECO:0000313" key="4">
    <source>
        <dbReference type="EMBL" id="MBO7744718.1"/>
    </source>
</evidence>
<keyword evidence="5" id="KW-1185">Reference proteome</keyword>
<feature type="domain" description="Gfo/Idh/MocA-like oxidoreductase N-terminal" evidence="2">
    <location>
        <begin position="2"/>
        <end position="120"/>
    </location>
</feature>